<evidence type="ECO:0000313" key="1">
    <source>
        <dbReference type="EMBL" id="KAE9383549.1"/>
    </source>
</evidence>
<protein>
    <submittedName>
        <fullName evidence="1">Uncharacterized protein</fullName>
    </submittedName>
</protein>
<sequence length="73" mass="8181">LGGICLISPWLSLDTWTPSFVKNNDLDILAGRSPLYWGKAYHSDVPESYLPLIKPVLSAPVSQEPWKWLATLD</sequence>
<reference evidence="1" key="1">
    <citation type="journal article" date="2019" name="Environ. Microbiol.">
        <title>Fungal ecological strategies reflected in gene transcription - a case study of two litter decomposers.</title>
        <authorList>
            <person name="Barbi F."/>
            <person name="Kohler A."/>
            <person name="Barry K."/>
            <person name="Baskaran P."/>
            <person name="Daum C."/>
            <person name="Fauchery L."/>
            <person name="Ihrmark K."/>
            <person name="Kuo A."/>
            <person name="LaButti K."/>
            <person name="Lipzen A."/>
            <person name="Morin E."/>
            <person name="Grigoriev I.V."/>
            <person name="Henrissat B."/>
            <person name="Lindahl B."/>
            <person name="Martin F."/>
        </authorList>
    </citation>
    <scope>NUCLEOTIDE SEQUENCE</scope>
    <source>
        <strain evidence="1">JB14</strain>
    </source>
</reference>
<feature type="non-terminal residue" evidence="1">
    <location>
        <position position="1"/>
    </location>
</feature>
<dbReference type="OrthoDB" id="2152029at2759"/>
<dbReference type="Proteomes" id="UP000799118">
    <property type="component" value="Unassembled WGS sequence"/>
</dbReference>
<dbReference type="Gene3D" id="3.40.50.1820">
    <property type="entry name" value="alpha/beta hydrolase"/>
    <property type="match status" value="1"/>
</dbReference>
<proteinExistence type="predicted"/>
<organism evidence="1 2">
    <name type="scientific">Gymnopus androsaceus JB14</name>
    <dbReference type="NCBI Taxonomy" id="1447944"/>
    <lineage>
        <taxon>Eukaryota</taxon>
        <taxon>Fungi</taxon>
        <taxon>Dikarya</taxon>
        <taxon>Basidiomycota</taxon>
        <taxon>Agaricomycotina</taxon>
        <taxon>Agaricomycetes</taxon>
        <taxon>Agaricomycetidae</taxon>
        <taxon>Agaricales</taxon>
        <taxon>Marasmiineae</taxon>
        <taxon>Omphalotaceae</taxon>
        <taxon>Gymnopus</taxon>
    </lineage>
</organism>
<gene>
    <name evidence="1" type="ORF">BT96DRAFT_786239</name>
</gene>
<dbReference type="EMBL" id="ML770415">
    <property type="protein sequence ID" value="KAE9383549.1"/>
    <property type="molecule type" value="Genomic_DNA"/>
</dbReference>
<evidence type="ECO:0000313" key="2">
    <source>
        <dbReference type="Proteomes" id="UP000799118"/>
    </source>
</evidence>
<accession>A0A6A4GDC8</accession>
<name>A0A6A4GDC8_9AGAR</name>
<feature type="non-terminal residue" evidence="1">
    <location>
        <position position="73"/>
    </location>
</feature>
<dbReference type="AlphaFoldDB" id="A0A6A4GDC8"/>
<keyword evidence="2" id="KW-1185">Reference proteome</keyword>
<dbReference type="InterPro" id="IPR029058">
    <property type="entry name" value="AB_hydrolase_fold"/>
</dbReference>